<dbReference type="Gene3D" id="1.20.1250.20">
    <property type="entry name" value="MFS general substrate transporter like domains"/>
    <property type="match status" value="2"/>
</dbReference>
<evidence type="ECO:0000256" key="1">
    <source>
        <dbReference type="SAM" id="Phobius"/>
    </source>
</evidence>
<dbReference type="STRING" id="1095776.SAMN04515672_1386"/>
<accession>A0A1G8VKW5</accession>
<feature type="transmembrane region" description="Helical" evidence="1">
    <location>
        <begin position="215"/>
        <end position="240"/>
    </location>
</feature>
<dbReference type="Pfam" id="PF07690">
    <property type="entry name" value="MFS_1"/>
    <property type="match status" value="1"/>
</dbReference>
<feature type="domain" description="Major facilitator superfamily (MFS) profile" evidence="2">
    <location>
        <begin position="1"/>
        <end position="401"/>
    </location>
</feature>
<dbReference type="AlphaFoldDB" id="A0A1G8VKW5"/>
<keyword evidence="1" id="KW-1133">Transmembrane helix</keyword>
<feature type="transmembrane region" description="Helical" evidence="1">
    <location>
        <begin position="83"/>
        <end position="102"/>
    </location>
</feature>
<proteinExistence type="predicted"/>
<feature type="transmembrane region" description="Helical" evidence="1">
    <location>
        <begin position="246"/>
        <end position="275"/>
    </location>
</feature>
<dbReference type="EMBL" id="FNFE01000001">
    <property type="protein sequence ID" value="SDJ66594.1"/>
    <property type="molecule type" value="Genomic_DNA"/>
</dbReference>
<dbReference type="RefSeq" id="WP_090303802.1">
    <property type="nucleotide sequence ID" value="NZ_FNFE01000001.1"/>
</dbReference>
<sequence>MSGLTDVSSNVRARGWKGYTALILGWQVTASICFYSIYAVTPFVRNEYGVSATYIGVMMTALMTGYTLCLLPVGSIIDRYGEALVLSVGLLGLGVAAVVLTMAPSYPVLLVCVFVLGAFYATAMPGTNTAVFNAIPQERLNFSMGIKQVGVTAGSGISALVIPWFGATRFGWEAGFILAGAIALLVAVGFWIAYDEGGPSETDDDGGIRGHLANVEYAILTVAGFFLGAGLFTTTGYTILYVDEVVGAGVVFAGITLAAAQVAGSTGRIAFGWLADRLSGSLTTSTLAILIAQAGASVVLFVAVTVVDSPVVALVLFSLLGFVILGFTGIYYSCIGSLVSSDGIASATAGGQLALNSGALFAPPAFGYLVDSIGYGAAWSLLALSSLVALGLLIVLYRRNS</sequence>
<keyword evidence="4" id="KW-1185">Reference proteome</keyword>
<organism evidence="3 4">
    <name type="scientific">Natronorubrum texcoconense</name>
    <dbReference type="NCBI Taxonomy" id="1095776"/>
    <lineage>
        <taxon>Archaea</taxon>
        <taxon>Methanobacteriati</taxon>
        <taxon>Methanobacteriota</taxon>
        <taxon>Stenosarchaea group</taxon>
        <taxon>Halobacteria</taxon>
        <taxon>Halobacteriales</taxon>
        <taxon>Natrialbaceae</taxon>
        <taxon>Natronorubrum</taxon>
    </lineage>
</organism>
<dbReference type="InterPro" id="IPR011701">
    <property type="entry name" value="MFS"/>
</dbReference>
<feature type="transmembrane region" description="Helical" evidence="1">
    <location>
        <begin position="108"/>
        <end position="132"/>
    </location>
</feature>
<feature type="transmembrane region" description="Helical" evidence="1">
    <location>
        <begin position="52"/>
        <end position="71"/>
    </location>
</feature>
<dbReference type="InterPro" id="IPR052952">
    <property type="entry name" value="MFS-Transporter"/>
</dbReference>
<dbReference type="PANTHER" id="PTHR23527">
    <property type="entry name" value="BLL3282 PROTEIN"/>
    <property type="match status" value="1"/>
</dbReference>
<evidence type="ECO:0000313" key="3">
    <source>
        <dbReference type="EMBL" id="SDJ66594.1"/>
    </source>
</evidence>
<evidence type="ECO:0000259" key="2">
    <source>
        <dbReference type="PROSITE" id="PS50850"/>
    </source>
</evidence>
<feature type="transmembrane region" description="Helical" evidence="1">
    <location>
        <begin position="376"/>
        <end position="397"/>
    </location>
</feature>
<gene>
    <name evidence="3" type="ORF">SAMN04515672_1386</name>
</gene>
<dbReference type="PROSITE" id="PS50850">
    <property type="entry name" value="MFS"/>
    <property type="match status" value="1"/>
</dbReference>
<protein>
    <submittedName>
        <fullName evidence="3">Sugar phosphate permease</fullName>
    </submittedName>
</protein>
<reference evidence="4" key="1">
    <citation type="submission" date="2016-10" db="EMBL/GenBank/DDBJ databases">
        <authorList>
            <person name="Varghese N."/>
            <person name="Submissions S."/>
        </authorList>
    </citation>
    <scope>NUCLEOTIDE SEQUENCE [LARGE SCALE GENOMIC DNA]</scope>
    <source>
        <strain evidence="4">B4,CECT 8067,JCM 17497</strain>
    </source>
</reference>
<feature type="transmembrane region" description="Helical" evidence="1">
    <location>
        <begin position="21"/>
        <end position="40"/>
    </location>
</feature>
<keyword evidence="1" id="KW-0812">Transmembrane</keyword>
<feature type="transmembrane region" description="Helical" evidence="1">
    <location>
        <begin position="172"/>
        <end position="194"/>
    </location>
</feature>
<feature type="transmembrane region" description="Helical" evidence="1">
    <location>
        <begin position="287"/>
        <end position="307"/>
    </location>
</feature>
<feature type="transmembrane region" description="Helical" evidence="1">
    <location>
        <begin position="313"/>
        <end position="332"/>
    </location>
</feature>
<name>A0A1G8VKW5_9EURY</name>
<keyword evidence="1" id="KW-0472">Membrane</keyword>
<dbReference type="PANTHER" id="PTHR23527:SF1">
    <property type="entry name" value="BLL3282 PROTEIN"/>
    <property type="match status" value="1"/>
</dbReference>
<dbReference type="SUPFAM" id="SSF103473">
    <property type="entry name" value="MFS general substrate transporter"/>
    <property type="match status" value="1"/>
</dbReference>
<dbReference type="Proteomes" id="UP000198882">
    <property type="component" value="Unassembled WGS sequence"/>
</dbReference>
<dbReference type="InterPro" id="IPR036259">
    <property type="entry name" value="MFS_trans_sf"/>
</dbReference>
<dbReference type="InterPro" id="IPR020846">
    <property type="entry name" value="MFS_dom"/>
</dbReference>
<dbReference type="GO" id="GO:0022857">
    <property type="term" value="F:transmembrane transporter activity"/>
    <property type="evidence" value="ECO:0007669"/>
    <property type="project" value="InterPro"/>
</dbReference>
<dbReference type="OrthoDB" id="306263at2157"/>
<evidence type="ECO:0000313" key="4">
    <source>
        <dbReference type="Proteomes" id="UP000198882"/>
    </source>
</evidence>